<feature type="region of interest" description="Disordered" evidence="1">
    <location>
        <begin position="1"/>
        <end position="48"/>
    </location>
</feature>
<evidence type="ECO:0000313" key="2">
    <source>
        <dbReference type="EMBL" id="KAJ8448121.1"/>
    </source>
</evidence>
<evidence type="ECO:0000256" key="1">
    <source>
        <dbReference type="SAM" id="MobiDB-lite"/>
    </source>
</evidence>
<gene>
    <name evidence="2" type="ORF">Cgig2_031845</name>
</gene>
<dbReference type="AlphaFoldDB" id="A0A9Q1KP33"/>
<reference evidence="2" key="1">
    <citation type="submission" date="2022-04" db="EMBL/GenBank/DDBJ databases">
        <title>Carnegiea gigantea Genome sequencing and assembly v2.</title>
        <authorList>
            <person name="Copetti D."/>
            <person name="Sanderson M.J."/>
            <person name="Burquez A."/>
            <person name="Wojciechowski M.F."/>
        </authorList>
    </citation>
    <scope>NUCLEOTIDE SEQUENCE</scope>
    <source>
        <strain evidence="2">SGP5-SGP5p</strain>
        <tissue evidence="2">Aerial part</tissue>
    </source>
</reference>
<keyword evidence="3" id="KW-1185">Reference proteome</keyword>
<comment type="caution">
    <text evidence="2">The sequence shown here is derived from an EMBL/GenBank/DDBJ whole genome shotgun (WGS) entry which is preliminary data.</text>
</comment>
<organism evidence="2 3">
    <name type="scientific">Carnegiea gigantea</name>
    <dbReference type="NCBI Taxonomy" id="171969"/>
    <lineage>
        <taxon>Eukaryota</taxon>
        <taxon>Viridiplantae</taxon>
        <taxon>Streptophyta</taxon>
        <taxon>Embryophyta</taxon>
        <taxon>Tracheophyta</taxon>
        <taxon>Spermatophyta</taxon>
        <taxon>Magnoliopsida</taxon>
        <taxon>eudicotyledons</taxon>
        <taxon>Gunneridae</taxon>
        <taxon>Pentapetalae</taxon>
        <taxon>Caryophyllales</taxon>
        <taxon>Cactineae</taxon>
        <taxon>Cactaceae</taxon>
        <taxon>Cactoideae</taxon>
        <taxon>Echinocereeae</taxon>
        <taxon>Carnegiea</taxon>
    </lineage>
</organism>
<proteinExistence type="predicted"/>
<accession>A0A9Q1KP33</accession>
<feature type="compositionally biased region" description="Pro residues" evidence="1">
    <location>
        <begin position="179"/>
        <end position="196"/>
    </location>
</feature>
<dbReference type="Proteomes" id="UP001153076">
    <property type="component" value="Unassembled WGS sequence"/>
</dbReference>
<feature type="compositionally biased region" description="Basic and acidic residues" evidence="1">
    <location>
        <begin position="279"/>
        <end position="289"/>
    </location>
</feature>
<sequence>MVMSNNKSSSSSRTVSAESSTNPPPDMQPRLRRARVQNNRVERARNNATSALRRPLLISDHNQEDHILCPEKFTTYQALGGHQNAHRRERLLQKCLVMMEFQDQMAENDIKVNHDHQNPNNSASSNIVYSPNPIRVAYPLTEFQKVGLPHHHPPSFGLKMGPRPTLDGSSPSWLAHLLHPPPPPPPPAPAPAPAPAAPLAAGFRPPPTQGWVPHHRPYLGLMTQIPRPVMQDFWAHGHAEPSFPPGFGVHYEQGSSSIAAINVDRNGKAVVEEEEEEKESWGRDLKLWP</sequence>
<feature type="region of interest" description="Disordered" evidence="1">
    <location>
        <begin position="179"/>
        <end position="200"/>
    </location>
</feature>
<feature type="compositionally biased region" description="Low complexity" evidence="1">
    <location>
        <begin position="1"/>
        <end position="21"/>
    </location>
</feature>
<name>A0A9Q1KP33_9CARY</name>
<feature type="region of interest" description="Disordered" evidence="1">
    <location>
        <begin position="270"/>
        <end position="289"/>
    </location>
</feature>
<dbReference type="EMBL" id="JAKOGI010000032">
    <property type="protein sequence ID" value="KAJ8448121.1"/>
    <property type="molecule type" value="Genomic_DNA"/>
</dbReference>
<evidence type="ECO:0000313" key="3">
    <source>
        <dbReference type="Proteomes" id="UP001153076"/>
    </source>
</evidence>
<evidence type="ECO:0008006" key="4">
    <source>
        <dbReference type="Google" id="ProtNLM"/>
    </source>
</evidence>
<protein>
    <recommendedName>
        <fullName evidence="4">C2H2-type domain-containing protein</fullName>
    </recommendedName>
</protein>